<sequence length="296" mass="31060">MVLLAVALSALTVACSETEPIQTEAEAEPAAIGSQVTMPISTAVTTLIDPGDDPRDVLRADIPPDEVQQVTLRTVHHVQQQINNQGMRDFSPPSVTIPLTARGSIGGVDLTLGTVTSADPALSRQLKSLDGSHAGFDLSAAGAVTALRLSPKPSTPDAARSALEQAFCQAVYQSIAFPDEAVGEGAVWTVRQEVAGDVMLDQVTTATLTRRVDNLLTIALDITQTPKSTEWTLPNHAGSLDIVDYGMHGSGTITVDLSQPLPVAGSVTIAGTQSYRDRSSGVLLAQDLSTQVQWGE</sequence>
<reference evidence="1 2" key="1">
    <citation type="submission" date="2018-10" db="EMBL/GenBank/DDBJ databases">
        <title>Isolation from cow dung.</title>
        <authorList>
            <person name="Ling L."/>
        </authorList>
    </citation>
    <scope>NUCLEOTIDE SEQUENCE [LARGE SCALE GENOMIC DNA]</scope>
    <source>
        <strain evidence="1 2">NEAU-LL90</strain>
    </source>
</reference>
<accession>A0A3M2KX20</accession>
<keyword evidence="2" id="KW-1185">Reference proteome</keyword>
<comment type="caution">
    <text evidence="1">The sequence shown here is derived from an EMBL/GenBank/DDBJ whole genome shotgun (WGS) entry which is preliminary data.</text>
</comment>
<dbReference type="Proteomes" id="UP000279275">
    <property type="component" value="Unassembled WGS sequence"/>
</dbReference>
<name>A0A3M2KX20_9NOCA</name>
<evidence type="ECO:0000313" key="2">
    <source>
        <dbReference type="Proteomes" id="UP000279275"/>
    </source>
</evidence>
<protein>
    <submittedName>
        <fullName evidence="1">Uncharacterized protein</fullName>
    </submittedName>
</protein>
<dbReference type="OrthoDB" id="4566419at2"/>
<evidence type="ECO:0000313" key="1">
    <source>
        <dbReference type="EMBL" id="RMI29186.1"/>
    </source>
</evidence>
<proteinExistence type="predicted"/>
<dbReference type="EMBL" id="RFFH01000016">
    <property type="protein sequence ID" value="RMI29186.1"/>
    <property type="molecule type" value="Genomic_DNA"/>
</dbReference>
<organism evidence="1 2">
    <name type="scientific">Nocardia stercoris</name>
    <dbReference type="NCBI Taxonomy" id="2483361"/>
    <lineage>
        <taxon>Bacteria</taxon>
        <taxon>Bacillati</taxon>
        <taxon>Actinomycetota</taxon>
        <taxon>Actinomycetes</taxon>
        <taxon>Mycobacteriales</taxon>
        <taxon>Nocardiaceae</taxon>
        <taxon>Nocardia</taxon>
    </lineage>
</organism>
<gene>
    <name evidence="1" type="ORF">EBN03_27360</name>
</gene>
<dbReference type="AlphaFoldDB" id="A0A3M2KX20"/>